<feature type="domain" description="MobA-like NTP transferase" evidence="1">
    <location>
        <begin position="4"/>
        <end position="161"/>
    </location>
</feature>
<dbReference type="CDD" id="cd04182">
    <property type="entry name" value="GT_2_like_f"/>
    <property type="match status" value="1"/>
</dbReference>
<evidence type="ECO:0000313" key="2">
    <source>
        <dbReference type="EMBL" id="RZS30327.1"/>
    </source>
</evidence>
<dbReference type="GO" id="GO:0016779">
    <property type="term" value="F:nucleotidyltransferase activity"/>
    <property type="evidence" value="ECO:0007669"/>
    <property type="project" value="UniProtKB-ARBA"/>
</dbReference>
<dbReference type="SUPFAM" id="SSF53448">
    <property type="entry name" value="Nucleotide-diphospho-sugar transferases"/>
    <property type="match status" value="1"/>
</dbReference>
<dbReference type="InterPro" id="IPR029044">
    <property type="entry name" value="Nucleotide-diphossugar_trans"/>
</dbReference>
<dbReference type="PANTHER" id="PTHR43777:SF1">
    <property type="entry name" value="MOLYBDENUM COFACTOR CYTIDYLYLTRANSFERASE"/>
    <property type="match status" value="1"/>
</dbReference>
<accession>A0A4Q7KBK4</accession>
<dbReference type="EMBL" id="SGWQ01000017">
    <property type="protein sequence ID" value="RZS30327.1"/>
    <property type="molecule type" value="Genomic_DNA"/>
</dbReference>
<dbReference type="Gene3D" id="3.90.550.10">
    <property type="entry name" value="Spore Coat Polysaccharide Biosynthesis Protein SpsA, Chain A"/>
    <property type="match status" value="1"/>
</dbReference>
<evidence type="ECO:0000259" key="1">
    <source>
        <dbReference type="Pfam" id="PF12804"/>
    </source>
</evidence>
<dbReference type="Pfam" id="PF12804">
    <property type="entry name" value="NTP_transf_3"/>
    <property type="match status" value="1"/>
</dbReference>
<organism evidence="2 3">
    <name type="scientific">Herbihabitans rhizosphaerae</name>
    <dbReference type="NCBI Taxonomy" id="1872711"/>
    <lineage>
        <taxon>Bacteria</taxon>
        <taxon>Bacillati</taxon>
        <taxon>Actinomycetota</taxon>
        <taxon>Actinomycetes</taxon>
        <taxon>Pseudonocardiales</taxon>
        <taxon>Pseudonocardiaceae</taxon>
        <taxon>Herbihabitans</taxon>
    </lineage>
</organism>
<comment type="caution">
    <text evidence="2">The sequence shown here is derived from an EMBL/GenBank/DDBJ whole genome shotgun (WGS) entry which is preliminary data.</text>
</comment>
<dbReference type="RefSeq" id="WP_278044238.1">
    <property type="nucleotide sequence ID" value="NZ_SGWQ01000017.1"/>
</dbReference>
<name>A0A4Q7KBK4_9PSEU</name>
<gene>
    <name evidence="2" type="ORF">EV193_11723</name>
</gene>
<dbReference type="PANTHER" id="PTHR43777">
    <property type="entry name" value="MOLYBDENUM COFACTOR CYTIDYLYLTRANSFERASE"/>
    <property type="match status" value="1"/>
</dbReference>
<proteinExistence type="predicted"/>
<dbReference type="InterPro" id="IPR025877">
    <property type="entry name" value="MobA-like_NTP_Trfase"/>
</dbReference>
<keyword evidence="3" id="KW-1185">Reference proteome</keyword>
<dbReference type="AlphaFoldDB" id="A0A4Q7KBK4"/>
<evidence type="ECO:0000313" key="3">
    <source>
        <dbReference type="Proteomes" id="UP000294257"/>
    </source>
</evidence>
<reference evidence="2 3" key="1">
    <citation type="submission" date="2019-02" db="EMBL/GenBank/DDBJ databases">
        <title>Genomic Encyclopedia of Type Strains, Phase IV (KMG-IV): sequencing the most valuable type-strain genomes for metagenomic binning, comparative biology and taxonomic classification.</title>
        <authorList>
            <person name="Goeker M."/>
        </authorList>
    </citation>
    <scope>NUCLEOTIDE SEQUENCE [LARGE SCALE GENOMIC DNA]</scope>
    <source>
        <strain evidence="2 3">DSM 101727</strain>
    </source>
</reference>
<dbReference type="Proteomes" id="UP000294257">
    <property type="component" value="Unassembled WGS sequence"/>
</dbReference>
<sequence>MTAAILLAAGAGRRFGMPKALAEIDGEPLVRNALRVLSDAGCAPVRVVVGAAADQVLALLPDGVAVVAEDWERGMSASLRAGLLAMLALEPVPDAALIHLVDLPGVGVEAVRRVAALAGPDVLARAAYAGEPGHPVLIGRRYWDDVLSDLAGDQGARGWLAGRDVRLVECGDVASGRDLDYRS</sequence>
<protein>
    <submittedName>
        <fullName evidence="2">Nicotine blue oxidoreductase</fullName>
    </submittedName>
</protein>